<dbReference type="Pfam" id="PF01352">
    <property type="entry name" value="KRAB"/>
    <property type="match status" value="1"/>
</dbReference>
<dbReference type="PANTHER" id="PTHR23232:SF118">
    <property type="entry name" value="ZINC FINGER PROTEIN 746"/>
    <property type="match status" value="1"/>
</dbReference>
<feature type="region of interest" description="Disordered" evidence="1">
    <location>
        <begin position="268"/>
        <end position="434"/>
    </location>
</feature>
<dbReference type="CDD" id="cd07765">
    <property type="entry name" value="KRAB_A-box"/>
    <property type="match status" value="1"/>
</dbReference>
<gene>
    <name evidence="4" type="primary">LOC117354629</name>
</gene>
<feature type="compositionally biased region" description="Low complexity" evidence="1">
    <location>
        <begin position="268"/>
        <end position="285"/>
    </location>
</feature>
<feature type="compositionally biased region" description="Basic and acidic residues" evidence="1">
    <location>
        <begin position="98"/>
        <end position="115"/>
    </location>
</feature>
<keyword evidence="3" id="KW-1185">Reference proteome</keyword>
<feature type="compositionally biased region" description="Basic and acidic residues" evidence="1">
    <location>
        <begin position="9"/>
        <end position="31"/>
    </location>
</feature>
<feature type="region of interest" description="Disordered" evidence="1">
    <location>
        <begin position="707"/>
        <end position="772"/>
    </location>
</feature>
<dbReference type="InterPro" id="IPR050169">
    <property type="entry name" value="Krueppel_C2H2_ZnF"/>
</dbReference>
<feature type="compositionally biased region" description="Low complexity" evidence="1">
    <location>
        <begin position="750"/>
        <end position="765"/>
    </location>
</feature>
<dbReference type="SMART" id="SM00349">
    <property type="entry name" value="KRAB"/>
    <property type="match status" value="1"/>
</dbReference>
<proteinExistence type="predicted"/>
<evidence type="ECO:0000259" key="2">
    <source>
        <dbReference type="PROSITE" id="PS50805"/>
    </source>
</evidence>
<dbReference type="AlphaFoldDB" id="A0A6P8Q0F1"/>
<feature type="compositionally biased region" description="Low complexity" evidence="1">
    <location>
        <begin position="175"/>
        <end position="186"/>
    </location>
</feature>
<dbReference type="Proteomes" id="UP000515159">
    <property type="component" value="Chromosome 2"/>
</dbReference>
<evidence type="ECO:0000313" key="3">
    <source>
        <dbReference type="Proteomes" id="UP000515159"/>
    </source>
</evidence>
<feature type="domain" description="KRAB" evidence="2">
    <location>
        <begin position="41"/>
        <end position="114"/>
    </location>
</feature>
<protein>
    <submittedName>
        <fullName evidence="4">Endochitinase A-like isoform X1</fullName>
    </submittedName>
</protein>
<dbReference type="GO" id="GO:0006355">
    <property type="term" value="P:regulation of DNA-templated transcription"/>
    <property type="evidence" value="ECO:0007669"/>
    <property type="project" value="InterPro"/>
</dbReference>
<feature type="compositionally biased region" description="Basic and acidic residues" evidence="1">
    <location>
        <begin position="199"/>
        <end position="212"/>
    </location>
</feature>
<dbReference type="PROSITE" id="PS50805">
    <property type="entry name" value="KRAB"/>
    <property type="match status" value="1"/>
</dbReference>
<feature type="compositionally biased region" description="Polar residues" evidence="1">
    <location>
        <begin position="397"/>
        <end position="416"/>
    </location>
</feature>
<feature type="compositionally biased region" description="Pro residues" evidence="1">
    <location>
        <begin position="719"/>
        <end position="732"/>
    </location>
</feature>
<dbReference type="RefSeq" id="XP_033788330.1">
    <property type="nucleotide sequence ID" value="XM_033932439.1"/>
</dbReference>
<sequence>MASSFCLSPRREKSPEVEKEEPQMAKAERETAAGASAQMQVEFEDIAVSFSQEEWEYLDEGQKELYREVMKENYETLISLATGSPTFTPKIISYIERGEEPYIRGEPESEERESGKGSCSGDSSITLPIPPALTSASGPSTSPRTPASSKPTTSKPAQGKSSLPSSTPGSATKPSSGSSTVGGSSSAAPRASKSGAPREYLRPRSPSREHPPAPDLPAMMAVPVFQNLLRALIASELSGALAHLQPASASTAPASTSTAPASAASVSVPSASAPGALPASTPTLPSTSVSFDQPERSVRPRDKVRRVRRISSTSSSSRSSRGSSPSGWPRARRRPRKPKRSRGSPRRRGRSSPTGVETLRVSELRLDNPRLFRSSEGGGLRDSSPRRRGQASVPRTPGTSHRGSSGQRRSPTTSKSLGVASWGSGSGTGREPRYSLEASPSFLAARASRIPSPPSKPSSFSKFVLDMGRALDLDLVSGSQYTKEFLEEQDLPSPPRETPRLPLNKVLHQTFLRNLESPLTVTAVPSKMKSKYRTIPCKGFDKAQLSHQSLLVESALKKSQPSRVSAAVPPGREGRTLDKFGRRLYSNSLMAIRVLNYAFTYLSYLRHMVKDLPRYHGVMPDSHKESFGTFVAKLSQLRLYLFHAVYDAFELASRVSAFAVAMRRLAWLRTVDMDPNLQERLANLPCVGSELFDESLEAATKRLSEHERSIASLVRPKPRAPPQKPFRPPPWRYPQKSTPAFSRPPPRRPPQQGRAGQPKPQAQGASKPALSF</sequence>
<dbReference type="Gene3D" id="6.10.140.140">
    <property type="match status" value="1"/>
</dbReference>
<dbReference type="InterPro" id="IPR001909">
    <property type="entry name" value="KRAB"/>
</dbReference>
<dbReference type="InParanoid" id="A0A6P8Q0F1"/>
<feature type="region of interest" description="Disordered" evidence="1">
    <location>
        <begin position="98"/>
        <end position="217"/>
    </location>
</feature>
<dbReference type="SUPFAM" id="SSF109640">
    <property type="entry name" value="KRAB domain (Kruppel-associated box)"/>
    <property type="match status" value="1"/>
</dbReference>
<evidence type="ECO:0000313" key="4">
    <source>
        <dbReference type="RefSeq" id="XP_033788330.1"/>
    </source>
</evidence>
<feature type="region of interest" description="Disordered" evidence="1">
    <location>
        <begin position="1"/>
        <end position="36"/>
    </location>
</feature>
<feature type="compositionally biased region" description="Low complexity" evidence="1">
    <location>
        <begin position="310"/>
        <end position="329"/>
    </location>
</feature>
<name>A0A6P8Q0F1_GEOSA</name>
<dbReference type="Gene3D" id="1.10.287.3160">
    <property type="match status" value="1"/>
</dbReference>
<accession>A0A6P8Q0F1</accession>
<dbReference type="PANTHER" id="PTHR23232">
    <property type="entry name" value="KRAB DOMAIN C2H2 ZINC FINGER"/>
    <property type="match status" value="1"/>
</dbReference>
<organism evidence="3 4">
    <name type="scientific">Geotrypetes seraphini</name>
    <name type="common">Gaboon caecilian</name>
    <name type="synonym">Caecilia seraphini</name>
    <dbReference type="NCBI Taxonomy" id="260995"/>
    <lineage>
        <taxon>Eukaryota</taxon>
        <taxon>Metazoa</taxon>
        <taxon>Chordata</taxon>
        <taxon>Craniata</taxon>
        <taxon>Vertebrata</taxon>
        <taxon>Euteleostomi</taxon>
        <taxon>Amphibia</taxon>
        <taxon>Gymnophiona</taxon>
        <taxon>Geotrypetes</taxon>
    </lineage>
</organism>
<dbReference type="InterPro" id="IPR036051">
    <property type="entry name" value="KRAB_dom_sf"/>
</dbReference>
<evidence type="ECO:0000256" key="1">
    <source>
        <dbReference type="SAM" id="MobiDB-lite"/>
    </source>
</evidence>
<feature type="compositionally biased region" description="Basic and acidic residues" evidence="1">
    <location>
        <begin position="360"/>
        <end position="370"/>
    </location>
</feature>
<dbReference type="GeneID" id="117354629"/>
<dbReference type="OrthoDB" id="9892686at2759"/>
<feature type="compositionally biased region" description="Polar residues" evidence="1">
    <location>
        <begin position="134"/>
        <end position="174"/>
    </location>
</feature>
<dbReference type="KEGG" id="gsh:117354629"/>
<reference evidence="4" key="1">
    <citation type="submission" date="2025-08" db="UniProtKB">
        <authorList>
            <consortium name="RefSeq"/>
        </authorList>
    </citation>
    <scope>IDENTIFICATION</scope>
</reference>
<feature type="compositionally biased region" description="Basic residues" evidence="1">
    <location>
        <begin position="330"/>
        <end position="350"/>
    </location>
</feature>